<protein>
    <submittedName>
        <fullName evidence="11">Uncharacterized protein</fullName>
    </submittedName>
</protein>
<dbReference type="InterPro" id="IPR019786">
    <property type="entry name" value="Zinc_finger_PHD-type_CS"/>
</dbReference>
<gene>
    <name evidence="11" type="ORF">CHIRRI_LOCUS6924</name>
</gene>
<feature type="compositionally biased region" description="Polar residues" evidence="8">
    <location>
        <begin position="1472"/>
        <end position="1492"/>
    </location>
</feature>
<evidence type="ECO:0000259" key="9">
    <source>
        <dbReference type="PROSITE" id="PS50016"/>
    </source>
</evidence>
<dbReference type="SUPFAM" id="SSF57667">
    <property type="entry name" value="beta-beta-alpha zinc fingers"/>
    <property type="match status" value="1"/>
</dbReference>
<feature type="region of interest" description="Disordered" evidence="8">
    <location>
        <begin position="1594"/>
        <end position="1633"/>
    </location>
</feature>
<evidence type="ECO:0000256" key="8">
    <source>
        <dbReference type="SAM" id="MobiDB-lite"/>
    </source>
</evidence>
<feature type="compositionally biased region" description="Polar residues" evidence="8">
    <location>
        <begin position="1692"/>
        <end position="1705"/>
    </location>
</feature>
<proteinExistence type="predicted"/>
<feature type="region of interest" description="Disordered" evidence="8">
    <location>
        <begin position="981"/>
        <end position="1009"/>
    </location>
</feature>
<dbReference type="PROSITE" id="PS50157">
    <property type="entry name" value="ZINC_FINGER_C2H2_2"/>
    <property type="match status" value="2"/>
</dbReference>
<feature type="compositionally biased region" description="Basic residues" evidence="8">
    <location>
        <begin position="1344"/>
        <end position="1356"/>
    </location>
</feature>
<dbReference type="PROSITE" id="PS50016">
    <property type="entry name" value="ZF_PHD_2"/>
    <property type="match status" value="1"/>
</dbReference>
<dbReference type="InterPro" id="IPR013083">
    <property type="entry name" value="Znf_RING/FYVE/PHD"/>
</dbReference>
<dbReference type="EMBL" id="OU895878">
    <property type="protein sequence ID" value="CAG9804029.1"/>
    <property type="molecule type" value="Genomic_DNA"/>
</dbReference>
<feature type="region of interest" description="Disordered" evidence="8">
    <location>
        <begin position="1103"/>
        <end position="1132"/>
    </location>
</feature>
<feature type="domain" description="C2H2-type" evidence="10">
    <location>
        <begin position="872"/>
        <end position="901"/>
    </location>
</feature>
<organism evidence="11 12">
    <name type="scientific">Chironomus riparius</name>
    <dbReference type="NCBI Taxonomy" id="315576"/>
    <lineage>
        <taxon>Eukaryota</taxon>
        <taxon>Metazoa</taxon>
        <taxon>Ecdysozoa</taxon>
        <taxon>Arthropoda</taxon>
        <taxon>Hexapoda</taxon>
        <taxon>Insecta</taxon>
        <taxon>Pterygota</taxon>
        <taxon>Neoptera</taxon>
        <taxon>Endopterygota</taxon>
        <taxon>Diptera</taxon>
        <taxon>Nematocera</taxon>
        <taxon>Chironomoidea</taxon>
        <taxon>Chironomidae</taxon>
        <taxon>Chironominae</taxon>
        <taxon>Chironomus</taxon>
    </lineage>
</organism>
<feature type="compositionally biased region" description="Low complexity" evidence="8">
    <location>
        <begin position="1207"/>
        <end position="1245"/>
    </location>
</feature>
<feature type="region of interest" description="Disordered" evidence="8">
    <location>
        <begin position="1"/>
        <end position="24"/>
    </location>
</feature>
<feature type="compositionally biased region" description="Polar residues" evidence="8">
    <location>
        <begin position="1508"/>
        <end position="1519"/>
    </location>
</feature>
<dbReference type="PROSITE" id="PS00028">
    <property type="entry name" value="ZINC_FINGER_C2H2_1"/>
    <property type="match status" value="4"/>
</dbReference>
<evidence type="ECO:0000256" key="3">
    <source>
        <dbReference type="ARBA" id="ARBA00022737"/>
    </source>
</evidence>
<dbReference type="SMART" id="SM00249">
    <property type="entry name" value="PHD"/>
    <property type="match status" value="1"/>
</dbReference>
<feature type="region of interest" description="Disordered" evidence="8">
    <location>
        <begin position="1664"/>
        <end position="1705"/>
    </location>
</feature>
<dbReference type="Proteomes" id="UP001153620">
    <property type="component" value="Chromosome 2"/>
</dbReference>
<evidence type="ECO:0000256" key="7">
    <source>
        <dbReference type="PROSITE-ProRule" id="PRU00042"/>
    </source>
</evidence>
<dbReference type="InterPro" id="IPR013087">
    <property type="entry name" value="Znf_C2H2_type"/>
</dbReference>
<reference evidence="11" key="1">
    <citation type="submission" date="2022-01" db="EMBL/GenBank/DDBJ databases">
        <authorList>
            <person name="King R."/>
        </authorList>
    </citation>
    <scope>NUCLEOTIDE SEQUENCE</scope>
</reference>
<feature type="compositionally biased region" description="Polar residues" evidence="8">
    <location>
        <begin position="1604"/>
        <end position="1618"/>
    </location>
</feature>
<dbReference type="GO" id="GO:0008270">
    <property type="term" value="F:zinc ion binding"/>
    <property type="evidence" value="ECO:0007669"/>
    <property type="project" value="UniProtKB-KW"/>
</dbReference>
<feature type="region of interest" description="Disordered" evidence="8">
    <location>
        <begin position="1323"/>
        <end position="1399"/>
    </location>
</feature>
<dbReference type="PROSITE" id="PS01359">
    <property type="entry name" value="ZF_PHD_1"/>
    <property type="match status" value="1"/>
</dbReference>
<keyword evidence="5" id="KW-0862">Zinc</keyword>
<feature type="compositionally biased region" description="Basic residues" evidence="8">
    <location>
        <begin position="1178"/>
        <end position="1193"/>
    </location>
</feature>
<feature type="compositionally biased region" description="Acidic residues" evidence="8">
    <location>
        <begin position="1049"/>
        <end position="1058"/>
    </location>
</feature>
<feature type="compositionally biased region" description="Acidic residues" evidence="8">
    <location>
        <begin position="393"/>
        <end position="409"/>
    </location>
</feature>
<keyword evidence="12" id="KW-1185">Reference proteome</keyword>
<feature type="compositionally biased region" description="Basic and acidic residues" evidence="8">
    <location>
        <begin position="310"/>
        <end position="322"/>
    </location>
</feature>
<dbReference type="Gene3D" id="3.30.160.60">
    <property type="entry name" value="Classic Zinc Finger"/>
    <property type="match status" value="1"/>
</dbReference>
<dbReference type="OrthoDB" id="5411773at2759"/>
<feature type="compositionally biased region" description="Basic and acidic residues" evidence="8">
    <location>
        <begin position="418"/>
        <end position="429"/>
    </location>
</feature>
<dbReference type="CDD" id="cd15505">
    <property type="entry name" value="PHD_ING"/>
    <property type="match status" value="1"/>
</dbReference>
<name>A0A9N9WTZ3_9DIPT</name>
<dbReference type="InterPro" id="IPR019787">
    <property type="entry name" value="Znf_PHD-finger"/>
</dbReference>
<feature type="domain" description="PHD-type" evidence="9">
    <location>
        <begin position="1780"/>
        <end position="1831"/>
    </location>
</feature>
<dbReference type="PANTHER" id="PTHR24406">
    <property type="entry name" value="TRANSCRIPTIONAL REPRESSOR CTCFL-RELATED"/>
    <property type="match status" value="1"/>
</dbReference>
<feature type="region of interest" description="Disordered" evidence="8">
    <location>
        <begin position="305"/>
        <end position="371"/>
    </location>
</feature>
<dbReference type="Gene3D" id="3.30.40.10">
    <property type="entry name" value="Zinc/RING finger domain, C3HC4 (zinc finger)"/>
    <property type="match status" value="1"/>
</dbReference>
<evidence type="ECO:0000313" key="11">
    <source>
        <dbReference type="EMBL" id="CAG9804029.1"/>
    </source>
</evidence>
<dbReference type="InterPro" id="IPR050888">
    <property type="entry name" value="ZnF_C2H2-type_TF"/>
</dbReference>
<accession>A0A9N9WTZ3</accession>
<dbReference type="GO" id="GO:0005634">
    <property type="term" value="C:nucleus"/>
    <property type="evidence" value="ECO:0007669"/>
    <property type="project" value="UniProtKB-SubCell"/>
</dbReference>
<feature type="compositionally biased region" description="Polar residues" evidence="8">
    <location>
        <begin position="1111"/>
        <end position="1124"/>
    </location>
</feature>
<feature type="compositionally biased region" description="Basic and acidic residues" evidence="8">
    <location>
        <begin position="1194"/>
        <end position="1204"/>
    </location>
</feature>
<feature type="compositionally biased region" description="Basic residues" evidence="8">
    <location>
        <begin position="1248"/>
        <end position="1262"/>
    </location>
</feature>
<keyword evidence="6" id="KW-0539">Nucleus</keyword>
<feature type="compositionally biased region" description="Acidic residues" evidence="8">
    <location>
        <begin position="989"/>
        <end position="999"/>
    </location>
</feature>
<feature type="compositionally biased region" description="Low complexity" evidence="8">
    <location>
        <begin position="430"/>
        <end position="450"/>
    </location>
</feature>
<dbReference type="InterPro" id="IPR036236">
    <property type="entry name" value="Znf_C2H2_sf"/>
</dbReference>
<evidence type="ECO:0000256" key="5">
    <source>
        <dbReference type="ARBA" id="ARBA00022833"/>
    </source>
</evidence>
<feature type="compositionally biased region" description="Low complexity" evidence="8">
    <location>
        <begin position="1594"/>
        <end position="1603"/>
    </location>
</feature>
<evidence type="ECO:0000259" key="10">
    <source>
        <dbReference type="PROSITE" id="PS50157"/>
    </source>
</evidence>
<feature type="compositionally biased region" description="Polar residues" evidence="8">
    <location>
        <begin position="1357"/>
        <end position="1391"/>
    </location>
</feature>
<dbReference type="SUPFAM" id="SSF57903">
    <property type="entry name" value="FYVE/PHD zinc finger"/>
    <property type="match status" value="1"/>
</dbReference>
<dbReference type="SMART" id="SM00355">
    <property type="entry name" value="ZnF_C2H2"/>
    <property type="match status" value="9"/>
</dbReference>
<keyword evidence="3" id="KW-0677">Repeat</keyword>
<feature type="compositionally biased region" description="Polar residues" evidence="8">
    <location>
        <begin position="330"/>
        <end position="354"/>
    </location>
</feature>
<feature type="region of interest" description="Disordered" evidence="8">
    <location>
        <begin position="392"/>
        <end position="454"/>
    </location>
</feature>
<feature type="domain" description="C2H2-type" evidence="10">
    <location>
        <begin position="843"/>
        <end position="870"/>
    </location>
</feature>
<sequence>MKIDNIDNITNKEKSPDKAERANSIDDIKKTQKFFDFNDLSNSTATINKSLILPEKDPVFDYLSPGSSKLKKLLLNSDPEVANLNINNEKIHNSEYLNNNNNDSSALPINTLFGNNAITKTNNNNNLSKSILENNSVNATLSSNKNGEKKSSKNFSKQKLFWCSECNEYFLRQTLFNHMKSVHAKFTCLYCYGFFVKIECLENHLVKKHKVQNTSFFNEYTLRNYFDLKKTETVSKVIKAVCCKCSSTFVINDNNFLSHCCDRNEKHSSLKGVVQTNVFKNDFSNSAVYSETTNYVDKLTQSTVNQLSPAKDDDSNIEKENMQRLPPNLNGESTKPNEESSQSVPQEVQNNDNDNPPWHVEEQKPTIENEKMIVPKLTLKIPKAFQKQQFDNIDSDEDSGDEEDNDDSNIESGSDNSDIDKDKIDENKNKNLSNSINEYSSSLSDSNNDDSQTKKDLESLDMIQQKRPENMPCLKLKIKNLTSNPESVLENFDYSATAPTVLKLESEDMSSYVEQPDVDMSELPMDIEPSIDPTMANESSESEKFEPKEIIIDGNLIIPANDDILPIHISLNESLDKIPILKLMKICLHAAFQFCLYCNHARKIVVNGKGLALHFITHHRFHALVDSITAEELHPEKFVWKFEGSIDELSTCFFNLDTYDDHDVEKKEGHVTISHEKLYECFQCRFQTPIHKELYLHNRKMHQKSLINCLMCKMGFYSYSELLCHICPGIPNKQTFNDYKFYCCLCNMDNIPSAFRLMVHLRKKHYACDVCLEKCCDQSKLSSHVWKHKLLHICYRCHIFYQNKADIMKHLFWKHGTEGIECKKCLQKKWPHVYHFCIPPATFTCPHCEMQFSRAITLKVHIRLHEDKGAKYACTEISCEKMFISKKLLIRHLERHQSELMAQENGNQARTEASVIIPQEIPDGFCTRTIPVVFKRFIKKPAIRKIEAEPIVEPIKIESSGNSMKQDENKDKKSLLDLPEAGNLNLSESSEESSNDGSDENNRNEKKNNQSKIVISLQQNDNFKQIEDSAEQKEIHNKPLSNKISTLSDSDDDDDDNDECKLKEDKKIEFMQTDNQSNEKEPMQNILENLKNFNELNEVKPEINENENEKTSPNTNTKVQVESTMNDDDFEDRLPDKIDLHVCMSDHDYAKLYRSTIGEGGVTTDDLEDVIQSATINRKGKKSDKSSSKNKKDKSKEPKKKNDDFSSSDSSSDSSDSSNTSTSASSSSSSSTSDSSSSEASSTNTNRPRNKKYTKKRSKKEKKNQIETEEPELPRDPDDIIYESDLLTDETNTDEDFYDEHPLKVNNEALAEKRKQLGDIDVIIENSRPSTPSLPPDEKIEKRLKVKKRKRDHKKSVSSPTKRTQREQSSFINQDDESTSFSTNSHPQQSLIHPPETPQNFKASRLSQAFMHTSTPISAPPRIELHQANQIRQLLQSTQQQPVLPILKEQHHHHHYFQQRHDQSNNEYINVSRVSSAQSSRMNSDNEQSGIKRSQRRRIPNKFYGYTSDDNNLASQTALNDPFKPIPPPNLTWNKEDLPSRSKSPTPQQQQQQQRVAPLKLNLNNDNMQEPPQILDTSETSVAHHAQQLPINNLHNVNNNMSNDMSGYNYSDTESSGDQLHISEPKKRKRKLPSQNMYAFHTLETPPTTVQNNLPPIPRLKLTIGSNNKIRRRNINPLKPPPKKRRKIPPKSTSTSIKDASLTNTNLASTATKPYVKQQSVKNLVDHNDTSNFTQKILAEEKKQKLEEAIINTQQYFQRYNHTQLTNSETPQDQVDNDGRVYCYCRRPYDDLQGMIGCDGPSCQIEWFHFECVGILVPPKGNWFCPQCQNQQPQPTF</sequence>
<comment type="subcellular location">
    <subcellularLocation>
        <location evidence="1">Nucleus</location>
    </subcellularLocation>
</comment>
<feature type="region of interest" description="Disordered" evidence="8">
    <location>
        <begin position="1472"/>
        <end position="1555"/>
    </location>
</feature>
<evidence type="ECO:0000313" key="12">
    <source>
        <dbReference type="Proteomes" id="UP001153620"/>
    </source>
</evidence>
<reference evidence="11" key="2">
    <citation type="submission" date="2022-10" db="EMBL/GenBank/DDBJ databases">
        <authorList>
            <consortium name="ENA_rothamsted_submissions"/>
            <consortium name="culmorum"/>
            <person name="King R."/>
        </authorList>
    </citation>
    <scope>NUCLEOTIDE SEQUENCE</scope>
</reference>
<feature type="compositionally biased region" description="Basic and acidic residues" evidence="8">
    <location>
        <begin position="359"/>
        <end position="371"/>
    </location>
</feature>
<keyword evidence="2" id="KW-0479">Metal-binding</keyword>
<keyword evidence="4 7" id="KW-0863">Zinc-finger</keyword>
<dbReference type="InterPro" id="IPR011011">
    <property type="entry name" value="Znf_FYVE_PHD"/>
</dbReference>
<feature type="compositionally biased region" description="Acidic residues" evidence="8">
    <location>
        <begin position="1279"/>
        <end position="1298"/>
    </location>
</feature>
<dbReference type="InterPro" id="IPR001965">
    <property type="entry name" value="Znf_PHD"/>
</dbReference>
<evidence type="ECO:0000256" key="4">
    <source>
        <dbReference type="ARBA" id="ARBA00022771"/>
    </source>
</evidence>
<evidence type="ECO:0000256" key="1">
    <source>
        <dbReference type="ARBA" id="ARBA00004123"/>
    </source>
</evidence>
<evidence type="ECO:0000256" key="2">
    <source>
        <dbReference type="ARBA" id="ARBA00022723"/>
    </source>
</evidence>
<evidence type="ECO:0000256" key="6">
    <source>
        <dbReference type="ARBA" id="ARBA00023242"/>
    </source>
</evidence>
<feature type="region of interest" description="Disordered" evidence="8">
    <location>
        <begin position="1029"/>
        <end position="1063"/>
    </location>
</feature>
<feature type="region of interest" description="Disordered" evidence="8">
    <location>
        <begin position="1174"/>
        <end position="1303"/>
    </location>
</feature>